<proteinExistence type="inferred from homology"/>
<dbReference type="GO" id="GO:0030246">
    <property type="term" value="F:carbohydrate binding"/>
    <property type="evidence" value="ECO:0007669"/>
    <property type="project" value="InterPro"/>
</dbReference>
<dbReference type="InterPro" id="IPR017853">
    <property type="entry name" value="GH"/>
</dbReference>
<dbReference type="Pfam" id="PF01055">
    <property type="entry name" value="Glyco_hydro_31_2nd"/>
    <property type="match status" value="1"/>
</dbReference>
<dbReference type="GO" id="GO:0005975">
    <property type="term" value="P:carbohydrate metabolic process"/>
    <property type="evidence" value="ECO:0007669"/>
    <property type="project" value="InterPro"/>
</dbReference>
<evidence type="ECO:0000256" key="2">
    <source>
        <dbReference type="ARBA" id="ARBA00022801"/>
    </source>
</evidence>
<evidence type="ECO:0000313" key="9">
    <source>
        <dbReference type="Proteomes" id="UP000195607"/>
    </source>
</evidence>
<dbReference type="PROSITE" id="PS00129">
    <property type="entry name" value="GLYCOSYL_HYDROL_F31_1"/>
    <property type="match status" value="1"/>
</dbReference>
<dbReference type="EMBL" id="LT671858">
    <property type="protein sequence ID" value="SIM69956.1"/>
    <property type="molecule type" value="Genomic_DNA"/>
</dbReference>
<dbReference type="SUPFAM" id="SSF51011">
    <property type="entry name" value="Glycosyl hydrolase domain"/>
    <property type="match status" value="1"/>
</dbReference>
<gene>
    <name evidence="8" type="ORF">CSP5_1302</name>
</gene>
<dbReference type="InterPro" id="IPR025887">
    <property type="entry name" value="Glyco_hydro_31_N_dom"/>
</dbReference>
<dbReference type="CDD" id="cd06604">
    <property type="entry name" value="GH31_glucosidase_II_MalA"/>
    <property type="match status" value="1"/>
</dbReference>
<dbReference type="InterPro" id="IPR013780">
    <property type="entry name" value="Glyco_hydro_b"/>
</dbReference>
<dbReference type="PANTHER" id="PTHR22762">
    <property type="entry name" value="ALPHA-GLUCOSIDASE"/>
    <property type="match status" value="1"/>
</dbReference>
<dbReference type="InterPro" id="IPR000322">
    <property type="entry name" value="Glyco_hydro_31_TIM"/>
</dbReference>
<reference evidence="8 9" key="1">
    <citation type="submission" date="2016-04" db="EMBL/GenBank/DDBJ databases">
        <authorList>
            <person name="Evans L.H."/>
            <person name="Alamgir A."/>
            <person name="Owens N."/>
            <person name="Weber N.D."/>
            <person name="Virtaneva K."/>
            <person name="Barbian K."/>
            <person name="Babar A."/>
            <person name="Rosenke K."/>
        </authorList>
    </citation>
    <scope>NUCLEOTIDE SEQUENCE [LARGE SCALE GENOMIC DNA]</scope>
    <source>
        <strain evidence="9">S5(T) (JCM 30642 \VKM B-2941)</strain>
    </source>
</reference>
<evidence type="ECO:0000256" key="3">
    <source>
        <dbReference type="ARBA" id="ARBA00023295"/>
    </source>
</evidence>
<feature type="domain" description="Glycoside hydrolase family 31 N-terminal" evidence="6">
    <location>
        <begin position="58"/>
        <end position="127"/>
    </location>
</feature>
<accession>A0A1N5VB12</accession>
<dbReference type="CDD" id="cd14752">
    <property type="entry name" value="GH31_N"/>
    <property type="match status" value="1"/>
</dbReference>
<comment type="similarity">
    <text evidence="1 4">Belongs to the glycosyl hydrolase 31 family.</text>
</comment>
<feature type="domain" description="Glycoside hydrolase family 31 TIM barrel" evidence="5">
    <location>
        <begin position="171"/>
        <end position="490"/>
    </location>
</feature>
<keyword evidence="3 4" id="KW-0326">Glycosidase</keyword>
<evidence type="ECO:0000256" key="4">
    <source>
        <dbReference type="RuleBase" id="RU361185"/>
    </source>
</evidence>
<feature type="domain" description="Glycosyl hydrolase family 31 C-terminal" evidence="7">
    <location>
        <begin position="500"/>
        <end position="583"/>
    </location>
</feature>
<dbReference type="InterPro" id="IPR048395">
    <property type="entry name" value="Glyco_hydro_31_C"/>
</dbReference>
<dbReference type="Gene3D" id="2.60.40.1760">
    <property type="entry name" value="glycosyl hydrolase (family 31)"/>
    <property type="match status" value="1"/>
</dbReference>
<dbReference type="SUPFAM" id="SSF51445">
    <property type="entry name" value="(Trans)glycosidases"/>
    <property type="match status" value="1"/>
</dbReference>
<dbReference type="Gene3D" id="2.60.40.1180">
    <property type="entry name" value="Golgi alpha-mannosidase II"/>
    <property type="match status" value="1"/>
</dbReference>
<dbReference type="Proteomes" id="UP000195607">
    <property type="component" value="Chromosome I"/>
</dbReference>
<name>A0A1N5VB12_9ARCH</name>
<dbReference type="InterPro" id="IPR011013">
    <property type="entry name" value="Gal_mutarotase_sf_dom"/>
</dbReference>
<evidence type="ECO:0000259" key="5">
    <source>
        <dbReference type="Pfam" id="PF01055"/>
    </source>
</evidence>
<dbReference type="SUPFAM" id="SSF74650">
    <property type="entry name" value="Galactose mutarotase-like"/>
    <property type="match status" value="1"/>
</dbReference>
<sequence>MAILMYHIFKGQKDILKFQVGNGEEFIETGFLKENEVEGSPSFQLREEDGGTRIIVPILESDHILGLGEKAFPVERKRTTGKMWNYDSYNYYLGYDPLYVSIPFFMKTGINETIGYFINYTGEINFDFGVTDYTNIIIDVKSENFSFYVLNGETPEVVLQKYTDLTGKPFHIPEWALEHQISKYSYYPEERVEEVVENYQKAFGPYAVGSVYLDIDYMDEYNIFTEDKNKFPGMKEMIERLHGKNVRVIPIIDPGLKADQKSEIFRKGLGSYIETSRGEIYTGDVWPGKCVFPDFFKKEGGDFWFDEMSKFLSKGYDGVWLDMNEPSVHNVESRTVEPDAVHEVNGKMVKHSEVHNAYALKEAEYTYKAMKPGKSYILSRSGFAGIQKYAAIWSGDGLSTFENMGLQIPILTSLSISGVPYVGCDLGGFSGYSSPELILRFYQMALFFPVYRNHKVKMGNDQELYVFDSYYRKRFSDLLNIRHNFVPYLYWKCVESEKFGTPVIRPLAFNFPKEDGIFTIDDEYMVGDELLLAPIVVQSQENRELYLPDGMWYDYESSDIYMGHRRIRSTGDLPLYQKKNSVIIVGQKIYYFGNVEREVYFGNKWHRFKSVNGTVEIDGKEDSEKIAINIEMKKPLLKDLIS</sequence>
<dbReference type="InterPro" id="IPR030458">
    <property type="entry name" value="Glyco_hydro_31_AS"/>
</dbReference>
<evidence type="ECO:0000256" key="1">
    <source>
        <dbReference type="ARBA" id="ARBA00007806"/>
    </source>
</evidence>
<dbReference type="AlphaFoldDB" id="A0A1N5VB12"/>
<dbReference type="GO" id="GO:0004553">
    <property type="term" value="F:hydrolase activity, hydrolyzing O-glycosyl compounds"/>
    <property type="evidence" value="ECO:0007669"/>
    <property type="project" value="InterPro"/>
</dbReference>
<evidence type="ECO:0000259" key="6">
    <source>
        <dbReference type="Pfam" id="PF13802"/>
    </source>
</evidence>
<protein>
    <submittedName>
        <fullName evidence="8">Alpha-glucosidase</fullName>
    </submittedName>
</protein>
<dbReference type="PANTHER" id="PTHR22762:SF120">
    <property type="entry name" value="HETEROGLYCAN GLUCOSIDASE 1"/>
    <property type="match status" value="1"/>
</dbReference>
<dbReference type="Pfam" id="PF13802">
    <property type="entry name" value="Gal_mutarotas_2"/>
    <property type="match status" value="1"/>
</dbReference>
<dbReference type="Gene3D" id="3.20.20.80">
    <property type="entry name" value="Glycosidases"/>
    <property type="match status" value="1"/>
</dbReference>
<evidence type="ECO:0000259" key="7">
    <source>
        <dbReference type="Pfam" id="PF21365"/>
    </source>
</evidence>
<evidence type="ECO:0000313" key="8">
    <source>
        <dbReference type="EMBL" id="SIM69956.1"/>
    </source>
</evidence>
<dbReference type="Pfam" id="PF21365">
    <property type="entry name" value="Glyco_hydro_31_3rd"/>
    <property type="match status" value="1"/>
</dbReference>
<keyword evidence="2 4" id="KW-0378">Hydrolase</keyword>
<organism evidence="8 9">
    <name type="scientific">Cuniculiplasma divulgatum</name>
    <dbReference type="NCBI Taxonomy" id="1673428"/>
    <lineage>
        <taxon>Archaea</taxon>
        <taxon>Methanobacteriati</taxon>
        <taxon>Thermoplasmatota</taxon>
        <taxon>Thermoplasmata</taxon>
        <taxon>Thermoplasmatales</taxon>
        <taxon>Cuniculiplasmataceae</taxon>
        <taxon>Cuniculiplasma</taxon>
    </lineage>
</organism>